<dbReference type="EMBL" id="HF935404">
    <property type="protein sequence ID" value="CCX08257.1"/>
    <property type="molecule type" value="Genomic_DNA"/>
</dbReference>
<gene>
    <name evidence="2" type="ORF">PCON_07850</name>
</gene>
<dbReference type="AlphaFoldDB" id="U4L1B9"/>
<sequence length="416" mass="45827">MVLNFIDKVTELQLDIVGLLAVVGESAMAGHVQAVTATWTALLPRFIPAPQSFLATERPYRLPSNKAVKGVVAILSGNYVHELNFFPNLLHGIDEMKHFTVREITIKRPMTRAKTSLVGEGSPPKNIHPKKLGPINILAVLGFLCFIGLLIGSILAEDGMAVVATVLLAFTSCLLGLANKWDAELQTRKVTREVPPGDVVVLGRQGAMIIVRCDEHIARELYFGTERCVYSTSERTFQVLAAVGTLMFMGSVVFLANCTWPIQASVGLIYICLNGLYWAAALVPARLHWDLSGYEVEEREGTKIVTHSSYTDVLIEVIKRTGEIRWLKQASAVPETDAWNTWLVEAKEKVHNLEWNGQDRLTALLKGIAPSTAGFQPEHDPDAIQEDRRSRHSISSLRSKILGQDKGANATVDEIV</sequence>
<feature type="transmembrane region" description="Helical" evidence="1">
    <location>
        <begin position="262"/>
        <end position="283"/>
    </location>
</feature>
<evidence type="ECO:0000256" key="1">
    <source>
        <dbReference type="SAM" id="Phobius"/>
    </source>
</evidence>
<accession>U4L1B9</accession>
<dbReference type="eggNOG" id="ENOG502SI3B">
    <property type="taxonomic scope" value="Eukaryota"/>
</dbReference>
<keyword evidence="1" id="KW-1133">Transmembrane helix</keyword>
<name>U4L1B9_PYROM</name>
<feature type="transmembrane region" description="Helical" evidence="1">
    <location>
        <begin position="161"/>
        <end position="179"/>
    </location>
</feature>
<protein>
    <submittedName>
        <fullName evidence="2">Uncharacterized protein</fullName>
    </submittedName>
</protein>
<evidence type="ECO:0000313" key="3">
    <source>
        <dbReference type="Proteomes" id="UP000018144"/>
    </source>
</evidence>
<dbReference type="Proteomes" id="UP000018144">
    <property type="component" value="Unassembled WGS sequence"/>
</dbReference>
<keyword evidence="1" id="KW-0812">Transmembrane</keyword>
<feature type="transmembrane region" description="Helical" evidence="1">
    <location>
        <begin position="135"/>
        <end position="155"/>
    </location>
</feature>
<dbReference type="OMA" id="AWEAHEN"/>
<dbReference type="OrthoDB" id="5412502at2759"/>
<reference evidence="2 3" key="1">
    <citation type="journal article" date="2013" name="PLoS Genet.">
        <title>The genome and development-dependent transcriptomes of Pyronema confluens: a window into fungal evolution.</title>
        <authorList>
            <person name="Traeger S."/>
            <person name="Altegoer F."/>
            <person name="Freitag M."/>
            <person name="Gabaldon T."/>
            <person name="Kempken F."/>
            <person name="Kumar A."/>
            <person name="Marcet-Houben M."/>
            <person name="Poggeler S."/>
            <person name="Stajich J.E."/>
            <person name="Nowrousian M."/>
        </authorList>
    </citation>
    <scope>NUCLEOTIDE SEQUENCE [LARGE SCALE GENOMIC DNA]</scope>
    <source>
        <strain evidence="3">CBS 100304</strain>
        <tissue evidence="2">Vegetative mycelium</tissue>
    </source>
</reference>
<evidence type="ECO:0000313" key="2">
    <source>
        <dbReference type="EMBL" id="CCX08257.1"/>
    </source>
</evidence>
<keyword evidence="3" id="KW-1185">Reference proteome</keyword>
<feature type="transmembrane region" description="Helical" evidence="1">
    <location>
        <begin position="237"/>
        <end position="256"/>
    </location>
</feature>
<proteinExistence type="predicted"/>
<keyword evidence="1" id="KW-0472">Membrane</keyword>
<organism evidence="2 3">
    <name type="scientific">Pyronema omphalodes (strain CBS 100304)</name>
    <name type="common">Pyronema confluens</name>
    <dbReference type="NCBI Taxonomy" id="1076935"/>
    <lineage>
        <taxon>Eukaryota</taxon>
        <taxon>Fungi</taxon>
        <taxon>Dikarya</taxon>
        <taxon>Ascomycota</taxon>
        <taxon>Pezizomycotina</taxon>
        <taxon>Pezizomycetes</taxon>
        <taxon>Pezizales</taxon>
        <taxon>Pyronemataceae</taxon>
        <taxon>Pyronema</taxon>
    </lineage>
</organism>